<proteinExistence type="evidence at transcript level"/>
<evidence type="ECO:0000256" key="5">
    <source>
        <dbReference type="ARBA" id="ARBA00023136"/>
    </source>
</evidence>
<evidence type="ECO:0000256" key="9">
    <source>
        <dbReference type="ARBA" id="ARBA00042134"/>
    </source>
</evidence>
<evidence type="ECO:0000256" key="2">
    <source>
        <dbReference type="ARBA" id="ARBA00004371"/>
    </source>
</evidence>
<dbReference type="GO" id="GO:0016020">
    <property type="term" value="C:membrane"/>
    <property type="evidence" value="ECO:0007669"/>
    <property type="project" value="UniProtKB-SubCell"/>
</dbReference>
<dbReference type="GO" id="GO:0006979">
    <property type="term" value="P:response to oxidative stress"/>
    <property type="evidence" value="ECO:0007669"/>
    <property type="project" value="TreeGrafter"/>
</dbReference>
<dbReference type="InterPro" id="IPR006571">
    <property type="entry name" value="TLDc_dom"/>
</dbReference>
<evidence type="ECO:0000256" key="6">
    <source>
        <dbReference type="ARBA" id="ARBA00023228"/>
    </source>
</evidence>
<dbReference type="AlphaFoldDB" id="A0A0P4VRH6"/>
<accession>A0A0P4VRH6</accession>
<keyword evidence="6" id="KW-0458">Lysosome</keyword>
<sequence length="430" mass="48882">MGNNTSKTGKTKSAISELSKEKLNQMGLLFKPNNCEKTEITQDKLKGIWQKYLTKGLLTSIISVMFVSKTMYIRFEDFADFYWKACENTSESEAEIFLELIKTVESECKVHEYLGRVVTEFMKSYFKICAIDADSNYNRWIKFGSCSDYTSSLATYLLADLKDKEIELESVNSWINKNPLFKTISHNVYKTIFNTIALEEEIVLFPEFVSKSGYTSILNLSELIFLRWNLGQKTTHKWRLLFCLDNDGQSWSTFLKAITAQGPTLIVIRDTNGYLFGAFASESWNVNPNFYGNDDSFLFTLQPNMNTFESSGFNKNYQYINTGQSTLPNGLGMGGVHNYWGLFLNANFGSGLVSESCTTYKNYTRLAHDKEFTLDKLQVWAVGAPDPTPEELGERTSILDKDPSAAAILELAGRTLHSTELRKMKPVDEE</sequence>
<dbReference type="GO" id="GO:0005634">
    <property type="term" value="C:nucleus"/>
    <property type="evidence" value="ECO:0007669"/>
    <property type="project" value="TreeGrafter"/>
</dbReference>
<dbReference type="PROSITE" id="PS51886">
    <property type="entry name" value="TLDC"/>
    <property type="match status" value="1"/>
</dbReference>
<keyword evidence="4" id="KW-0963">Cytoplasm</keyword>
<name>A0A0P4VRH6_9HEMI</name>
<evidence type="ECO:0000256" key="7">
    <source>
        <dbReference type="ARBA" id="ARBA00039594"/>
    </source>
</evidence>
<evidence type="ECO:0000256" key="4">
    <source>
        <dbReference type="ARBA" id="ARBA00022490"/>
    </source>
</evidence>
<evidence type="ECO:0000259" key="10">
    <source>
        <dbReference type="PROSITE" id="PS51886"/>
    </source>
</evidence>
<organism evidence="11">
    <name type="scientific">Rhodnius neglectus</name>
    <dbReference type="NCBI Taxonomy" id="72488"/>
    <lineage>
        <taxon>Eukaryota</taxon>
        <taxon>Metazoa</taxon>
        <taxon>Ecdysozoa</taxon>
        <taxon>Arthropoda</taxon>
        <taxon>Hexapoda</taxon>
        <taxon>Insecta</taxon>
        <taxon>Pterygota</taxon>
        <taxon>Neoptera</taxon>
        <taxon>Paraneoptera</taxon>
        <taxon>Hemiptera</taxon>
        <taxon>Heteroptera</taxon>
        <taxon>Panheteroptera</taxon>
        <taxon>Cimicomorpha</taxon>
        <taxon>Reduviidae</taxon>
        <taxon>Triatominae</taxon>
        <taxon>Rhodnius</taxon>
    </lineage>
</organism>
<evidence type="ECO:0000256" key="8">
    <source>
        <dbReference type="ARBA" id="ARBA00041780"/>
    </source>
</evidence>
<feature type="domain" description="TLDc" evidence="10">
    <location>
        <begin position="216"/>
        <end position="383"/>
    </location>
</feature>
<evidence type="ECO:0000256" key="1">
    <source>
        <dbReference type="ARBA" id="ARBA00004370"/>
    </source>
</evidence>
<evidence type="ECO:0000313" key="11">
    <source>
        <dbReference type="EMBL" id="JAI55662.1"/>
    </source>
</evidence>
<dbReference type="SMART" id="SM00584">
    <property type="entry name" value="TLDc"/>
    <property type="match status" value="1"/>
</dbReference>
<dbReference type="Pfam" id="PF07534">
    <property type="entry name" value="TLD"/>
    <property type="match status" value="1"/>
</dbReference>
<dbReference type="PANTHER" id="PTHR23354:SF131">
    <property type="entry name" value="MTOR-ASSOCIATED PROTEIN MEAK7"/>
    <property type="match status" value="1"/>
</dbReference>
<evidence type="ECO:0000256" key="3">
    <source>
        <dbReference type="ARBA" id="ARBA00004496"/>
    </source>
</evidence>
<keyword evidence="5" id="KW-0472">Membrane</keyword>
<dbReference type="GO" id="GO:0005764">
    <property type="term" value="C:lysosome"/>
    <property type="evidence" value="ECO:0007669"/>
    <property type="project" value="UniProtKB-SubCell"/>
</dbReference>
<reference evidence="11" key="1">
    <citation type="journal article" date="2016" name="PLoS Negl. Trop. Dis.">
        <title>A Deep Insight into the Sialome of Rhodnius neglectus, a Vector of Chagas Disease.</title>
        <authorList>
            <person name="Santiago P.B."/>
            <person name="Assumpcao T.C."/>
            <person name="Araujo C.N."/>
            <person name="Bastos I.M."/>
            <person name="Neves D."/>
            <person name="Silva I.G."/>
            <person name="Charneau S."/>
            <person name="Queiroz R.M."/>
            <person name="Raiol T."/>
            <person name="Oliveira J.V."/>
            <person name="Sousa M.V."/>
            <person name="Calvo E."/>
            <person name="Ribeiro J.M."/>
            <person name="Santana J.M."/>
        </authorList>
    </citation>
    <scope>NUCLEOTIDE SEQUENCE</scope>
    <source>
        <tissue evidence="11">Salivary glands</tissue>
    </source>
</reference>
<dbReference type="EMBL" id="GDKW01000933">
    <property type="protein sequence ID" value="JAI55662.1"/>
    <property type="molecule type" value="mRNA"/>
</dbReference>
<protein>
    <recommendedName>
        <fullName evidence="7">MTOR-associated protein MEAK7</fullName>
    </recommendedName>
    <alternativeName>
        <fullName evidence="9">TBC/LysM-associated domain-containing protein 1</fullName>
    </alternativeName>
    <alternativeName>
        <fullName evidence="8">TLD domain-containing protein 1</fullName>
    </alternativeName>
</protein>
<dbReference type="PANTHER" id="PTHR23354">
    <property type="entry name" value="NUCLEOLAR PROTEIN 7/ESTROGEN RECEPTOR COACTIVATOR-RELATED"/>
    <property type="match status" value="1"/>
</dbReference>
<comment type="subcellular location">
    <subcellularLocation>
        <location evidence="3">Cytoplasm</location>
    </subcellularLocation>
    <subcellularLocation>
        <location evidence="2">Lysosome</location>
    </subcellularLocation>
    <subcellularLocation>
        <location evidence="1">Membrane</location>
    </subcellularLocation>
</comment>